<dbReference type="GO" id="GO:0007155">
    <property type="term" value="P:cell adhesion"/>
    <property type="evidence" value="ECO:0007669"/>
    <property type="project" value="TreeGrafter"/>
</dbReference>
<dbReference type="EMBL" id="OC880621">
    <property type="protein sequence ID" value="CAD7641864.1"/>
    <property type="molecule type" value="Genomic_DNA"/>
</dbReference>
<dbReference type="PANTHER" id="PTHR11311">
    <property type="entry name" value="SPONDIN"/>
    <property type="match status" value="1"/>
</dbReference>
<dbReference type="SUPFAM" id="SSF82895">
    <property type="entry name" value="TSP-1 type 1 repeat"/>
    <property type="match status" value="2"/>
</dbReference>
<protein>
    <recommendedName>
        <fullName evidence="4">Spondin-like TSP1 domain-containing protein</fullName>
    </recommendedName>
</protein>
<keyword evidence="1" id="KW-0732">Signal</keyword>
<feature type="domain" description="Spondin-like TSP1" evidence="4">
    <location>
        <begin position="46"/>
        <end position="99"/>
    </location>
</feature>
<dbReference type="PANTHER" id="PTHR11311:SF16">
    <property type="entry name" value="SPONDIN-1"/>
    <property type="match status" value="1"/>
</dbReference>
<dbReference type="InterPro" id="IPR044004">
    <property type="entry name" value="TSP1_spondin_dom"/>
</dbReference>
<sequence>MKDATVHLEKGLVCAPIGALTSLTSGNSNTGVTSPPINDQGPIIDCVLTPWSQWTPCSRSCGSARKERRREIKLNAQNGGKACPKRLVQRRKCKDNPDCDQLPVDCKMGSWGEWSTCSKTCDGQGFRFRQRSISVNASNGGIACGPQFNREICENFRPCY</sequence>
<keyword evidence="3" id="KW-0325">Glycoprotein</keyword>
<reference evidence="5" key="1">
    <citation type="submission" date="2020-11" db="EMBL/GenBank/DDBJ databases">
        <authorList>
            <person name="Tran Van P."/>
        </authorList>
    </citation>
    <scope>NUCLEOTIDE SEQUENCE</scope>
</reference>
<dbReference type="AlphaFoldDB" id="A0A7R9LHM5"/>
<feature type="domain" description="Spondin-like TSP1" evidence="4">
    <location>
        <begin position="106"/>
        <end position="157"/>
    </location>
</feature>
<dbReference type="EMBL" id="CAJPIZ010026046">
    <property type="protein sequence ID" value="CAG2118926.1"/>
    <property type="molecule type" value="Genomic_DNA"/>
</dbReference>
<dbReference type="Proteomes" id="UP000759131">
    <property type="component" value="Unassembled WGS sequence"/>
</dbReference>
<keyword evidence="2" id="KW-1015">Disulfide bond</keyword>
<dbReference type="Pfam" id="PF19028">
    <property type="entry name" value="TSP1_spondin"/>
    <property type="match status" value="2"/>
</dbReference>
<dbReference type="InterPro" id="IPR000884">
    <property type="entry name" value="TSP1_rpt"/>
</dbReference>
<evidence type="ECO:0000256" key="3">
    <source>
        <dbReference type="ARBA" id="ARBA00023180"/>
    </source>
</evidence>
<evidence type="ECO:0000256" key="1">
    <source>
        <dbReference type="ARBA" id="ARBA00022729"/>
    </source>
</evidence>
<evidence type="ECO:0000259" key="4">
    <source>
        <dbReference type="Pfam" id="PF19028"/>
    </source>
</evidence>
<dbReference type="SMART" id="SM00209">
    <property type="entry name" value="TSP1"/>
    <property type="match status" value="2"/>
</dbReference>
<dbReference type="InterPro" id="IPR051418">
    <property type="entry name" value="Spondin/Thrombospondin_T1"/>
</dbReference>
<proteinExistence type="predicted"/>
<name>A0A7R9LHM5_9ACAR</name>
<accession>A0A7R9LHM5</accession>
<dbReference type="FunFam" id="2.20.100.10:FF:000026">
    <property type="entry name" value="Spondin 1"/>
    <property type="match status" value="1"/>
</dbReference>
<gene>
    <name evidence="5" type="ORF">OSB1V03_LOCUS18876</name>
</gene>
<evidence type="ECO:0000313" key="6">
    <source>
        <dbReference type="Proteomes" id="UP000759131"/>
    </source>
</evidence>
<dbReference type="Gene3D" id="2.20.100.10">
    <property type="entry name" value="Thrombospondin type-1 (TSP1) repeat"/>
    <property type="match status" value="2"/>
</dbReference>
<organism evidence="5">
    <name type="scientific">Medioppia subpectinata</name>
    <dbReference type="NCBI Taxonomy" id="1979941"/>
    <lineage>
        <taxon>Eukaryota</taxon>
        <taxon>Metazoa</taxon>
        <taxon>Ecdysozoa</taxon>
        <taxon>Arthropoda</taxon>
        <taxon>Chelicerata</taxon>
        <taxon>Arachnida</taxon>
        <taxon>Acari</taxon>
        <taxon>Acariformes</taxon>
        <taxon>Sarcoptiformes</taxon>
        <taxon>Oribatida</taxon>
        <taxon>Brachypylina</taxon>
        <taxon>Oppioidea</taxon>
        <taxon>Oppiidae</taxon>
        <taxon>Medioppia</taxon>
    </lineage>
</organism>
<dbReference type="OrthoDB" id="6411424at2759"/>
<dbReference type="PROSITE" id="PS50092">
    <property type="entry name" value="TSP1"/>
    <property type="match status" value="2"/>
</dbReference>
<dbReference type="InterPro" id="IPR036383">
    <property type="entry name" value="TSP1_rpt_sf"/>
</dbReference>
<dbReference type="GO" id="GO:0031012">
    <property type="term" value="C:extracellular matrix"/>
    <property type="evidence" value="ECO:0007669"/>
    <property type="project" value="TreeGrafter"/>
</dbReference>
<evidence type="ECO:0000256" key="2">
    <source>
        <dbReference type="ARBA" id="ARBA00023157"/>
    </source>
</evidence>
<evidence type="ECO:0000313" key="5">
    <source>
        <dbReference type="EMBL" id="CAD7641864.1"/>
    </source>
</evidence>
<keyword evidence="6" id="KW-1185">Reference proteome</keyword>